<reference evidence="1" key="2">
    <citation type="journal article" date="2019" name="IMA Fungus">
        <title>Genome sequencing and comparison of five Tilletia species to identify candidate genes for the detection of regulated species infecting wheat.</title>
        <authorList>
            <person name="Nguyen H.D.T."/>
            <person name="Sultana T."/>
            <person name="Kesanakurti P."/>
            <person name="Hambleton S."/>
        </authorList>
    </citation>
    <scope>NUCLEOTIDE SEQUENCE</scope>
    <source>
        <strain evidence="1">DAOMC 236416</strain>
    </source>
</reference>
<name>A0A177TEV5_9BASI</name>
<protein>
    <submittedName>
        <fullName evidence="1">Uncharacterized protein</fullName>
    </submittedName>
</protein>
<reference evidence="1" key="1">
    <citation type="submission" date="2016-04" db="EMBL/GenBank/DDBJ databases">
        <authorList>
            <person name="Nguyen H.D."/>
            <person name="Samba Siva P."/>
            <person name="Cullis J."/>
            <person name="Levesque C.A."/>
            <person name="Hambleton S."/>
        </authorList>
    </citation>
    <scope>NUCLEOTIDE SEQUENCE</scope>
    <source>
        <strain evidence="1">DAOMC 236416</strain>
    </source>
</reference>
<comment type="caution">
    <text evidence="1">The sequence shown here is derived from an EMBL/GenBank/DDBJ whole genome shotgun (WGS) entry which is preliminary data.</text>
</comment>
<evidence type="ECO:0000313" key="1">
    <source>
        <dbReference type="EMBL" id="KAE8258932.1"/>
    </source>
</evidence>
<gene>
    <name evidence="1" type="ORF">A4X13_0g1351</name>
</gene>
<dbReference type="EMBL" id="LWDF02000052">
    <property type="protein sequence ID" value="KAE8258932.1"/>
    <property type="molecule type" value="Genomic_DNA"/>
</dbReference>
<dbReference type="AlphaFoldDB" id="A0A177TEV5"/>
<sequence length="162" mass="17584">MPITFDQVLTGLKSLSDRNTTIRQTVAQISIVNAVFQGPKLAQELQVYCQQMSVDLLQPLSDEKGTVTDATKADAIVAEVKNFVTVAKARNDVIIGKHGILSLFFFQFPVAAGLRAMEASGDCLLNQLINYVPSKAEDIKKLAAEWTASTEAAVKVYNPSPL</sequence>
<accession>A0A177TEV5</accession>
<dbReference type="Proteomes" id="UP000077521">
    <property type="component" value="Unassembled WGS sequence"/>
</dbReference>
<evidence type="ECO:0000313" key="2">
    <source>
        <dbReference type="Proteomes" id="UP000077521"/>
    </source>
</evidence>
<proteinExistence type="predicted"/>
<organism evidence="1 2">
    <name type="scientific">Tilletia indica</name>
    <dbReference type="NCBI Taxonomy" id="43049"/>
    <lineage>
        <taxon>Eukaryota</taxon>
        <taxon>Fungi</taxon>
        <taxon>Dikarya</taxon>
        <taxon>Basidiomycota</taxon>
        <taxon>Ustilaginomycotina</taxon>
        <taxon>Exobasidiomycetes</taxon>
        <taxon>Tilletiales</taxon>
        <taxon>Tilletiaceae</taxon>
        <taxon>Tilletia</taxon>
    </lineage>
</organism>
<keyword evidence="2" id="KW-1185">Reference proteome</keyword>